<dbReference type="InterPro" id="IPR016796">
    <property type="entry name" value="UCP021774"/>
</dbReference>
<feature type="domain" description="DUF302" evidence="1">
    <location>
        <begin position="36"/>
        <end position="97"/>
    </location>
</feature>
<evidence type="ECO:0000259" key="1">
    <source>
        <dbReference type="Pfam" id="PF03625"/>
    </source>
</evidence>
<evidence type="ECO:0000313" key="2">
    <source>
        <dbReference type="EMBL" id="TYB31559.1"/>
    </source>
</evidence>
<sequence>MDYGFYKEVDMDFDKVITKIEELAKKHSFGVLTRVNVDEKFKEKLGLDYKKYTILGLCNPKNAHKALEIEENIGLMLPCNAVIYEKNNKTAVAVIKPSKMLKLAGNNKLVKISEKIEKELKNIIKEL</sequence>
<dbReference type="PANTHER" id="PTHR38342">
    <property type="entry name" value="SLR5037 PROTEIN"/>
    <property type="match status" value="1"/>
</dbReference>
<dbReference type="PIRSF" id="PIRSF021774">
    <property type="entry name" value="UCP021774"/>
    <property type="match status" value="1"/>
</dbReference>
<comment type="caution">
    <text evidence="2">The sequence shown here is derived from an EMBL/GenBank/DDBJ whole genome shotgun (WGS) entry which is preliminary data.</text>
</comment>
<gene>
    <name evidence="2" type="ORF">FXF47_02905</name>
</gene>
<reference evidence="2" key="1">
    <citation type="submission" date="2019-08" db="EMBL/GenBank/DDBJ databases">
        <title>Genomic characterization of a novel candidate phylum (ARYD3) from a high temperature, high salinity tertiary oil reservoir in north central Oklahoma, USA.</title>
        <authorList>
            <person name="Youssef N.H."/>
            <person name="Yadav A."/>
            <person name="Elshahed M.S."/>
        </authorList>
    </citation>
    <scope>NUCLEOTIDE SEQUENCE [LARGE SCALE GENOMIC DNA]</scope>
    <source>
        <strain evidence="2">ARYD3</strain>
    </source>
</reference>
<name>A0A5D0MLV3_9BACT</name>
<dbReference type="Gene3D" id="3.30.310.70">
    <property type="entry name" value="TT1751-like domain"/>
    <property type="match status" value="1"/>
</dbReference>
<dbReference type="SUPFAM" id="SSF103247">
    <property type="entry name" value="TT1751-like"/>
    <property type="match status" value="1"/>
</dbReference>
<evidence type="ECO:0000313" key="3">
    <source>
        <dbReference type="Proteomes" id="UP000324143"/>
    </source>
</evidence>
<dbReference type="Proteomes" id="UP000324143">
    <property type="component" value="Unassembled WGS sequence"/>
</dbReference>
<dbReference type="PANTHER" id="PTHR38342:SF1">
    <property type="entry name" value="SLR5037 PROTEIN"/>
    <property type="match status" value="1"/>
</dbReference>
<dbReference type="InterPro" id="IPR035923">
    <property type="entry name" value="TT1751-like_sf"/>
</dbReference>
<dbReference type="EMBL" id="VSIX01000032">
    <property type="protein sequence ID" value="TYB31559.1"/>
    <property type="molecule type" value="Genomic_DNA"/>
</dbReference>
<dbReference type="Pfam" id="PF03625">
    <property type="entry name" value="DUF302"/>
    <property type="match status" value="1"/>
</dbReference>
<protein>
    <submittedName>
        <fullName evidence="2">DUF302 domain-containing protein</fullName>
    </submittedName>
</protein>
<dbReference type="InterPro" id="IPR005180">
    <property type="entry name" value="DUF302"/>
</dbReference>
<proteinExistence type="predicted"/>
<dbReference type="AlphaFoldDB" id="A0A5D0MLV3"/>
<keyword evidence="3" id="KW-1185">Reference proteome</keyword>
<dbReference type="CDD" id="cd14797">
    <property type="entry name" value="DUF302"/>
    <property type="match status" value="1"/>
</dbReference>
<organism evidence="2 3">
    <name type="scientific">Candidatus Mcinerneyibacterium aminivorans</name>
    <dbReference type="NCBI Taxonomy" id="2703815"/>
    <lineage>
        <taxon>Bacteria</taxon>
        <taxon>Candidatus Macinerneyibacteriota</taxon>
        <taxon>Candidatus Mcinerneyibacteria</taxon>
        <taxon>Candidatus Mcinerneyibacteriales</taxon>
        <taxon>Candidatus Mcinerneyibacteriaceae</taxon>
        <taxon>Candidatus Mcinerneyibacterium</taxon>
    </lineage>
</organism>
<accession>A0A5D0MLV3</accession>